<dbReference type="InterPro" id="IPR016035">
    <property type="entry name" value="Acyl_Trfase/lysoPLipase"/>
</dbReference>
<dbReference type="InterPro" id="IPR045943">
    <property type="entry name" value="DUF6363"/>
</dbReference>
<dbReference type="PANTHER" id="PTHR14226">
    <property type="entry name" value="NEUROPATHY TARGET ESTERASE/SWISS CHEESE D.MELANOGASTER"/>
    <property type="match status" value="1"/>
</dbReference>
<feature type="short sequence motif" description="DGA/G" evidence="4">
    <location>
        <begin position="159"/>
        <end position="161"/>
    </location>
</feature>
<evidence type="ECO:0000256" key="1">
    <source>
        <dbReference type="ARBA" id="ARBA00022801"/>
    </source>
</evidence>
<dbReference type="GO" id="GO:0016787">
    <property type="term" value="F:hydrolase activity"/>
    <property type="evidence" value="ECO:0007669"/>
    <property type="project" value="UniProtKB-UniRule"/>
</dbReference>
<dbReference type="Gene3D" id="3.40.1090.10">
    <property type="entry name" value="Cytosolic phospholipase A2 catalytic domain"/>
    <property type="match status" value="2"/>
</dbReference>
<dbReference type="InterPro" id="IPR050301">
    <property type="entry name" value="NTE"/>
</dbReference>
<evidence type="ECO:0000256" key="3">
    <source>
        <dbReference type="ARBA" id="ARBA00023098"/>
    </source>
</evidence>
<feature type="short sequence motif" description="GXGXXG" evidence="4">
    <location>
        <begin position="9"/>
        <end position="14"/>
    </location>
</feature>
<dbReference type="GO" id="GO:0016042">
    <property type="term" value="P:lipid catabolic process"/>
    <property type="evidence" value="ECO:0007669"/>
    <property type="project" value="UniProtKB-UniRule"/>
</dbReference>
<evidence type="ECO:0000313" key="6">
    <source>
        <dbReference type="EMBL" id="HIX65100.1"/>
    </source>
</evidence>
<comment type="caution">
    <text evidence="6">The sequence shown here is derived from an EMBL/GenBank/DDBJ whole genome shotgun (WGS) entry which is preliminary data.</text>
</comment>
<feature type="domain" description="PNPLA" evidence="5">
    <location>
        <begin position="5"/>
        <end position="172"/>
    </location>
</feature>
<name>A0A9D1WQR6_9FIRM</name>
<evidence type="ECO:0000259" key="5">
    <source>
        <dbReference type="PROSITE" id="PS51635"/>
    </source>
</evidence>
<dbReference type="EMBL" id="DXES01000051">
    <property type="protein sequence ID" value="HIX65100.1"/>
    <property type="molecule type" value="Genomic_DNA"/>
</dbReference>
<dbReference type="SUPFAM" id="SSF52151">
    <property type="entry name" value="FabD/lysophospholipase-like"/>
    <property type="match status" value="1"/>
</dbReference>
<dbReference type="Pfam" id="PF19890">
    <property type="entry name" value="DUF6363"/>
    <property type="match status" value="1"/>
</dbReference>
<organism evidence="6 7">
    <name type="scientific">Candidatus Anaerotruncus excrementipullorum</name>
    <dbReference type="NCBI Taxonomy" id="2838465"/>
    <lineage>
        <taxon>Bacteria</taxon>
        <taxon>Bacillati</taxon>
        <taxon>Bacillota</taxon>
        <taxon>Clostridia</taxon>
        <taxon>Eubacteriales</taxon>
        <taxon>Oscillospiraceae</taxon>
        <taxon>Anaerotruncus</taxon>
    </lineage>
</organism>
<dbReference type="InterPro" id="IPR037483">
    <property type="entry name" value="YjjU-like"/>
</dbReference>
<evidence type="ECO:0000256" key="2">
    <source>
        <dbReference type="ARBA" id="ARBA00022963"/>
    </source>
</evidence>
<dbReference type="Pfam" id="PF01734">
    <property type="entry name" value="Patatin"/>
    <property type="match status" value="1"/>
</dbReference>
<protein>
    <submittedName>
        <fullName evidence="6">Patatin family protein</fullName>
    </submittedName>
</protein>
<dbReference type="AlphaFoldDB" id="A0A9D1WQR6"/>
<dbReference type="PROSITE" id="PS51635">
    <property type="entry name" value="PNPLA"/>
    <property type="match status" value="1"/>
</dbReference>
<reference evidence="6" key="2">
    <citation type="submission" date="2021-04" db="EMBL/GenBank/DDBJ databases">
        <authorList>
            <person name="Gilroy R."/>
        </authorList>
    </citation>
    <scope>NUCLEOTIDE SEQUENCE</scope>
    <source>
        <strain evidence="6">CHK188-5543</strain>
    </source>
</reference>
<keyword evidence="3 4" id="KW-0443">Lipid metabolism</keyword>
<reference evidence="6" key="1">
    <citation type="journal article" date="2021" name="PeerJ">
        <title>Extensive microbial diversity within the chicken gut microbiome revealed by metagenomics and culture.</title>
        <authorList>
            <person name="Gilroy R."/>
            <person name="Ravi A."/>
            <person name="Getino M."/>
            <person name="Pursley I."/>
            <person name="Horton D.L."/>
            <person name="Alikhan N.F."/>
            <person name="Baker D."/>
            <person name="Gharbi K."/>
            <person name="Hall N."/>
            <person name="Watson M."/>
            <person name="Adriaenssens E.M."/>
            <person name="Foster-Nyarko E."/>
            <person name="Jarju S."/>
            <person name="Secka A."/>
            <person name="Antonio M."/>
            <person name="Oren A."/>
            <person name="Chaudhuri R.R."/>
            <person name="La Ragione R."/>
            <person name="Hildebrand F."/>
            <person name="Pallen M.J."/>
        </authorList>
    </citation>
    <scope>NUCLEOTIDE SEQUENCE</scope>
    <source>
        <strain evidence="6">CHK188-5543</strain>
    </source>
</reference>
<feature type="active site" description="Proton acceptor" evidence="4">
    <location>
        <position position="159"/>
    </location>
</feature>
<feature type="short sequence motif" description="GXSXG" evidence="4">
    <location>
        <begin position="36"/>
        <end position="40"/>
    </location>
</feature>
<keyword evidence="2 4" id="KW-0442">Lipid degradation</keyword>
<keyword evidence="1 4" id="KW-0378">Hydrolase</keyword>
<evidence type="ECO:0000256" key="4">
    <source>
        <dbReference type="PROSITE-ProRule" id="PRU01161"/>
    </source>
</evidence>
<dbReference type="PANTHER" id="PTHR14226:SF25">
    <property type="entry name" value="PHOSPHOESTERASE"/>
    <property type="match status" value="1"/>
</dbReference>
<dbReference type="CDD" id="cd07208">
    <property type="entry name" value="Pat_hypo_Ecoli_yjju_like"/>
    <property type="match status" value="1"/>
</dbReference>
<evidence type="ECO:0000313" key="7">
    <source>
        <dbReference type="Proteomes" id="UP000886800"/>
    </source>
</evidence>
<feature type="active site" description="Nucleophile" evidence="4">
    <location>
        <position position="38"/>
    </location>
</feature>
<accession>A0A9D1WQR6</accession>
<gene>
    <name evidence="6" type="ORF">H9736_02505</name>
</gene>
<dbReference type="Proteomes" id="UP000886800">
    <property type="component" value="Unassembled WGS sequence"/>
</dbReference>
<proteinExistence type="predicted"/>
<sequence>MKLGLVLEGGGMRGLYTDGVLDCLMDRGVTVDYVIGVSAGACGGVSYVSGQRGRSRRINTAYLGDKRYVSLQSFLKTGSVFGMDFLFSEVADRLDPLDYQALLDSPMEFVTGVTDVATGQPAYFDKSAYARGGCMVLRASCAIPLFSPVVDWEGGRYLDGGVSDPIPVKKALADGCDRLIVVLTRHRGYRKKPEGSRALYRWAFRRDPAMAQAILRRPQVYNDTLELVWQLERERRAVVIAPSHPVTVGRFEKSPQKLDALYKEGMLDAQIALTRLSCLDR</sequence>
<dbReference type="InterPro" id="IPR002641">
    <property type="entry name" value="PNPLA_dom"/>
</dbReference>